<dbReference type="Proteomes" id="UP000298009">
    <property type="component" value="Unassembled WGS sequence"/>
</dbReference>
<dbReference type="Gene3D" id="1.10.10.10">
    <property type="entry name" value="Winged helix-like DNA-binding domain superfamily/Winged helix DNA-binding domain"/>
    <property type="match status" value="1"/>
</dbReference>
<proteinExistence type="predicted"/>
<dbReference type="SMART" id="SM00347">
    <property type="entry name" value="HTH_MARR"/>
    <property type="match status" value="1"/>
</dbReference>
<keyword evidence="1" id="KW-0805">Transcription regulation</keyword>
<organism evidence="5 6">
    <name type="scientific">Leptospira noumeaensis</name>
    <dbReference type="NCBI Taxonomy" id="2484964"/>
    <lineage>
        <taxon>Bacteria</taxon>
        <taxon>Pseudomonadati</taxon>
        <taxon>Spirochaetota</taxon>
        <taxon>Spirochaetia</taxon>
        <taxon>Leptospirales</taxon>
        <taxon>Leptospiraceae</taxon>
        <taxon>Leptospira</taxon>
    </lineage>
</organism>
<evidence type="ECO:0000256" key="3">
    <source>
        <dbReference type="ARBA" id="ARBA00023163"/>
    </source>
</evidence>
<keyword evidence="2" id="KW-0238">DNA-binding</keyword>
<dbReference type="PROSITE" id="PS50995">
    <property type="entry name" value="HTH_MARR_2"/>
    <property type="match status" value="1"/>
</dbReference>
<evidence type="ECO:0000256" key="1">
    <source>
        <dbReference type="ARBA" id="ARBA00023015"/>
    </source>
</evidence>
<evidence type="ECO:0000313" key="6">
    <source>
        <dbReference type="Proteomes" id="UP000298009"/>
    </source>
</evidence>
<dbReference type="GO" id="GO:0003700">
    <property type="term" value="F:DNA-binding transcription factor activity"/>
    <property type="evidence" value="ECO:0007669"/>
    <property type="project" value="InterPro"/>
</dbReference>
<dbReference type="RefSeq" id="WP_135602739.1">
    <property type="nucleotide sequence ID" value="NZ_RQFK01000028.1"/>
</dbReference>
<dbReference type="OrthoDB" id="165131at2"/>
<protein>
    <submittedName>
        <fullName evidence="5">MarR family transcriptional regulator</fullName>
    </submittedName>
</protein>
<evidence type="ECO:0000313" key="5">
    <source>
        <dbReference type="EMBL" id="TGK79166.1"/>
    </source>
</evidence>
<dbReference type="Pfam" id="PF12802">
    <property type="entry name" value="MarR_2"/>
    <property type="match status" value="1"/>
</dbReference>
<dbReference type="InterPro" id="IPR036390">
    <property type="entry name" value="WH_DNA-bd_sf"/>
</dbReference>
<evidence type="ECO:0000259" key="4">
    <source>
        <dbReference type="PROSITE" id="PS50995"/>
    </source>
</evidence>
<dbReference type="InterPro" id="IPR000835">
    <property type="entry name" value="HTH_MarR-typ"/>
</dbReference>
<name>A0A4R9I1S9_9LEPT</name>
<feature type="domain" description="HTH marR-type" evidence="4">
    <location>
        <begin position="13"/>
        <end position="144"/>
    </location>
</feature>
<dbReference type="InterPro" id="IPR036388">
    <property type="entry name" value="WH-like_DNA-bd_sf"/>
</dbReference>
<reference evidence="5" key="1">
    <citation type="journal article" date="2019" name="PLoS Negl. Trop. Dis.">
        <title>Revisiting the worldwide diversity of Leptospira species in the environment.</title>
        <authorList>
            <person name="Vincent A.T."/>
            <person name="Schiettekatte O."/>
            <person name="Bourhy P."/>
            <person name="Veyrier F.J."/>
            <person name="Picardeau M."/>
        </authorList>
    </citation>
    <scope>NUCLEOTIDE SEQUENCE [LARGE SCALE GENOMIC DNA]</scope>
    <source>
        <strain evidence="5">201800287</strain>
    </source>
</reference>
<sequence>MKFSHEDLKQIGSSCLNLSLRRTSRLITNYYDSALRPSGLRITQFTLLAGIAYEKDPSITDLARITDIDRTTLQRSLDILNRDGLIKIEKKEIGNVRNISLTKKGELALAKAVELWKQTQNTITDDLGKSEFKQTLKILAELRNLPVLEIDPAEES</sequence>
<keyword evidence="3" id="KW-0804">Transcription</keyword>
<accession>A0A4R9I1S9</accession>
<dbReference type="PANTHER" id="PTHR42756">
    <property type="entry name" value="TRANSCRIPTIONAL REGULATOR, MARR"/>
    <property type="match status" value="1"/>
</dbReference>
<dbReference type="AlphaFoldDB" id="A0A4R9I1S9"/>
<dbReference type="SUPFAM" id="SSF46785">
    <property type="entry name" value="Winged helix' DNA-binding domain"/>
    <property type="match status" value="1"/>
</dbReference>
<comment type="caution">
    <text evidence="5">The sequence shown here is derived from an EMBL/GenBank/DDBJ whole genome shotgun (WGS) entry which is preliminary data.</text>
</comment>
<dbReference type="PANTHER" id="PTHR42756:SF1">
    <property type="entry name" value="TRANSCRIPTIONAL REPRESSOR OF EMRAB OPERON"/>
    <property type="match status" value="1"/>
</dbReference>
<dbReference type="GO" id="GO:0003677">
    <property type="term" value="F:DNA binding"/>
    <property type="evidence" value="ECO:0007669"/>
    <property type="project" value="UniProtKB-KW"/>
</dbReference>
<dbReference type="EMBL" id="RQFK01000028">
    <property type="protein sequence ID" value="TGK79166.1"/>
    <property type="molecule type" value="Genomic_DNA"/>
</dbReference>
<evidence type="ECO:0000256" key="2">
    <source>
        <dbReference type="ARBA" id="ARBA00023125"/>
    </source>
</evidence>
<keyword evidence="6" id="KW-1185">Reference proteome</keyword>
<gene>
    <name evidence="5" type="ORF">EHQ24_16600</name>
</gene>